<proteinExistence type="predicted"/>
<dbReference type="OrthoDB" id="2166166at2"/>
<dbReference type="RefSeq" id="WP_062467698.1">
    <property type="nucleotide sequence ID" value="NZ_BBYN01000001.1"/>
</dbReference>
<dbReference type="AlphaFoldDB" id="A0A1S6IN31"/>
<evidence type="ECO:0000313" key="2">
    <source>
        <dbReference type="Proteomes" id="UP000188993"/>
    </source>
</evidence>
<evidence type="ECO:0000313" key="1">
    <source>
        <dbReference type="EMBL" id="AQS52930.1"/>
    </source>
</evidence>
<sequence>MKELEGLSSQILNRTKEKGQEKLVAKETELNAKIEANRIRLVEFQKNQKELIHSRNEMEYERQKQSLRNEKRNTLLGEKQAILADIYEGAIEKMSNWDTETFQQFAGNILKRFSNKAVTFVTGEKSAEHITSAFKSANPSVTFSDDFMPGKAGFIVSVDGVDYNYFFDQVVEEIQKDFTPKLASLAFKKNE</sequence>
<gene>
    <name evidence="1" type="primary">atpE_1</name>
    <name evidence="1" type="ORF">BW727_100537</name>
</gene>
<dbReference type="EMBL" id="CP019728">
    <property type="protein sequence ID" value="AQS52930.1"/>
    <property type="molecule type" value="Genomic_DNA"/>
</dbReference>
<dbReference type="SUPFAM" id="SSF160527">
    <property type="entry name" value="V-type ATPase subunit E-like"/>
    <property type="match status" value="1"/>
</dbReference>
<organism evidence="1 2">
    <name type="scientific">Jeotgalibaca dankookensis</name>
    <dbReference type="NCBI Taxonomy" id="708126"/>
    <lineage>
        <taxon>Bacteria</taxon>
        <taxon>Bacillati</taxon>
        <taxon>Bacillota</taxon>
        <taxon>Bacilli</taxon>
        <taxon>Lactobacillales</taxon>
        <taxon>Carnobacteriaceae</taxon>
        <taxon>Jeotgalibaca</taxon>
    </lineage>
</organism>
<dbReference type="STRING" id="708126.BW727_100537"/>
<dbReference type="Proteomes" id="UP000188993">
    <property type="component" value="Chromosome"/>
</dbReference>
<protein>
    <submittedName>
        <fullName evidence="1">V-type proton ATPase subunit E</fullName>
    </submittedName>
</protein>
<accession>A0A1S6IN31</accession>
<dbReference type="KEGG" id="jda:BW727_100537"/>
<name>A0A1S6IN31_9LACT</name>
<keyword evidence="2" id="KW-1185">Reference proteome</keyword>
<reference evidence="1 2" key="1">
    <citation type="journal article" date="2014" name="Int. J. Syst. Evol. Microbiol.">
        <title>Jeotgalibaca dankookensis gen. nov., sp. nov., a member of the family Carnobacteriaceae, isolated from seujeot (Korean traditional food).</title>
        <authorList>
            <person name="Lee D.G."/>
            <person name="Trujillo M.E."/>
            <person name="Kang H."/>
            <person name="Ahn T.Y."/>
        </authorList>
    </citation>
    <scope>NUCLEOTIDE SEQUENCE [LARGE SCALE GENOMIC DNA]</scope>
    <source>
        <strain evidence="1 2">EX-07</strain>
    </source>
</reference>